<dbReference type="InterPro" id="IPR001834">
    <property type="entry name" value="CBR-like"/>
</dbReference>
<feature type="region of interest" description="Disordered" evidence="11">
    <location>
        <begin position="19"/>
        <end position="40"/>
    </location>
</feature>
<evidence type="ECO:0000256" key="3">
    <source>
        <dbReference type="ARBA" id="ARBA00006105"/>
    </source>
</evidence>
<sequence>MIATRTALPALRAARTVAGRRFNSTAATPPPPTPEKKASNTPLIFGLAGVAGLAAFAYLNRSEAKAPAKPAVPALEKDTWIPVKVSKIDKYNHNTKVYRLDFQGDDAKDKVSGITVAGAIVVKTPEGEGEVLDKKGKPVIRPYTPLSPPDQRGSIDLLVKEYPTGNISKWFGTLTPGAEVHIKGPILKYEYKPNTFDKGLFVTGGSGVTPAYQFLTHALKDKSDKTKFTLLFANVNEEDILLRKEWDALAAANPDRLNVVYFLDNAPAGWSGEKGYVTADKITQYFPRGEGEKVQAFVCGPPGQYAAISGKKDGFKQGELGGALKDLGYTSEEVFKF</sequence>
<dbReference type="GO" id="GO:0005741">
    <property type="term" value="C:mitochondrial outer membrane"/>
    <property type="evidence" value="ECO:0007669"/>
    <property type="project" value="UniProtKB-SubCell"/>
</dbReference>
<name>A0AAF1BLH7_9TREE</name>
<evidence type="ECO:0000313" key="14">
    <source>
        <dbReference type="Proteomes" id="UP000827549"/>
    </source>
</evidence>
<dbReference type="EMBL" id="CP086717">
    <property type="protein sequence ID" value="WOO82230.1"/>
    <property type="molecule type" value="Genomic_DNA"/>
</dbReference>
<dbReference type="Pfam" id="PF00175">
    <property type="entry name" value="NAD_binding_1"/>
    <property type="match status" value="1"/>
</dbReference>
<feature type="binding site" evidence="10">
    <location>
        <position position="142"/>
    </location>
    <ligand>
        <name>FAD</name>
        <dbReference type="ChEBI" id="CHEBI:57692"/>
    </ligand>
</feature>
<keyword evidence="7 10" id="KW-0274">FAD</keyword>
<keyword evidence="14" id="KW-1185">Reference proteome</keyword>
<evidence type="ECO:0000256" key="2">
    <source>
        <dbReference type="ARBA" id="ARBA00004572"/>
    </source>
</evidence>
<dbReference type="PANTHER" id="PTHR19370:SF171">
    <property type="entry name" value="NADH-CYTOCHROME B5 REDUCTASE 2"/>
    <property type="match status" value="1"/>
</dbReference>
<accession>A0AAF1BLH7</accession>
<feature type="binding site" evidence="10">
    <location>
        <position position="141"/>
    </location>
    <ligand>
        <name>FAD</name>
        <dbReference type="ChEBI" id="CHEBI:57692"/>
    </ligand>
</feature>
<evidence type="ECO:0000256" key="8">
    <source>
        <dbReference type="ARBA" id="ARBA00023002"/>
    </source>
</evidence>
<organism evidence="13 14">
    <name type="scientific">Vanrija pseudolonga</name>
    <dbReference type="NCBI Taxonomy" id="143232"/>
    <lineage>
        <taxon>Eukaryota</taxon>
        <taxon>Fungi</taxon>
        <taxon>Dikarya</taxon>
        <taxon>Basidiomycota</taxon>
        <taxon>Agaricomycotina</taxon>
        <taxon>Tremellomycetes</taxon>
        <taxon>Trichosporonales</taxon>
        <taxon>Trichosporonaceae</taxon>
        <taxon>Vanrija</taxon>
    </lineage>
</organism>
<dbReference type="GO" id="GO:0090524">
    <property type="term" value="F:cytochrome-b5 reductase activity, acting on NADH"/>
    <property type="evidence" value="ECO:0007669"/>
    <property type="project" value="UniProtKB-EC"/>
</dbReference>
<dbReference type="EMBL" id="CP086717">
    <property type="protein sequence ID" value="WOO82229.1"/>
    <property type="molecule type" value="Genomic_DNA"/>
</dbReference>
<evidence type="ECO:0000256" key="11">
    <source>
        <dbReference type="SAM" id="MobiDB-lite"/>
    </source>
</evidence>
<dbReference type="Pfam" id="PF00970">
    <property type="entry name" value="FAD_binding_6"/>
    <property type="match status" value="1"/>
</dbReference>
<proteinExistence type="inferred from homology"/>
<dbReference type="GeneID" id="87808954"/>
<keyword evidence="9" id="KW-0520">NAD</keyword>
<evidence type="ECO:0000256" key="9">
    <source>
        <dbReference type="ARBA" id="ARBA00023027"/>
    </source>
</evidence>
<comment type="subcellular location">
    <subcellularLocation>
        <location evidence="2">Mitochondrion outer membrane</location>
        <topology evidence="2">Single-pass membrane protein</topology>
    </subcellularLocation>
</comment>
<comment type="similarity">
    <text evidence="3">Belongs to the flavoprotein pyridine nucleotide cytochrome reductase family.</text>
</comment>
<dbReference type="Proteomes" id="UP000827549">
    <property type="component" value="Chromosome 4"/>
</dbReference>
<feature type="binding site" evidence="10">
    <location>
        <position position="209"/>
    </location>
    <ligand>
        <name>FAD</name>
        <dbReference type="ChEBI" id="CHEBI:57692"/>
    </ligand>
</feature>
<gene>
    <name evidence="13" type="primary">mcr1_1</name>
    <name evidence="13" type="ORF">LOC62_04G005726</name>
</gene>
<dbReference type="CDD" id="cd06183">
    <property type="entry name" value="cyt_b5_reduct_like"/>
    <property type="match status" value="1"/>
</dbReference>
<evidence type="ECO:0000256" key="4">
    <source>
        <dbReference type="ARBA" id="ARBA00012011"/>
    </source>
</evidence>
<feature type="binding site" evidence="10">
    <location>
        <position position="168"/>
    </location>
    <ligand>
        <name>FAD</name>
        <dbReference type="ChEBI" id="CHEBI:57692"/>
    </ligand>
</feature>
<dbReference type="Gene3D" id="2.40.30.10">
    <property type="entry name" value="Translation factors"/>
    <property type="match status" value="1"/>
</dbReference>
<evidence type="ECO:0000256" key="10">
    <source>
        <dbReference type="PIRSR" id="PIRSR601834-1"/>
    </source>
</evidence>
<dbReference type="RefSeq" id="XP_062628261.1">
    <property type="nucleotide sequence ID" value="XM_062772277.1"/>
</dbReference>
<keyword evidence="5 10" id="KW-0285">Flavoprotein</keyword>
<dbReference type="Gene3D" id="3.40.50.80">
    <property type="entry name" value="Nucleotide-binding domain of ferredoxin-NADP reductase (FNR) module"/>
    <property type="match status" value="1"/>
</dbReference>
<dbReference type="AlphaFoldDB" id="A0AAF1BLH7"/>
<evidence type="ECO:0000313" key="13">
    <source>
        <dbReference type="EMBL" id="WOO82230.1"/>
    </source>
</evidence>
<feature type="binding site" evidence="10">
    <location>
        <position position="160"/>
    </location>
    <ligand>
        <name>FAD</name>
        <dbReference type="ChEBI" id="CHEBI:57692"/>
    </ligand>
</feature>
<keyword evidence="6" id="KW-0472">Membrane</keyword>
<evidence type="ECO:0000256" key="6">
    <source>
        <dbReference type="ARBA" id="ARBA00022787"/>
    </source>
</evidence>
<feature type="binding site" evidence="10">
    <location>
        <position position="167"/>
    </location>
    <ligand>
        <name>FAD</name>
        <dbReference type="ChEBI" id="CHEBI:57692"/>
    </ligand>
</feature>
<dbReference type="SUPFAM" id="SSF63380">
    <property type="entry name" value="Riboflavin synthase domain-like"/>
    <property type="match status" value="1"/>
</dbReference>
<dbReference type="PRINTS" id="PR00406">
    <property type="entry name" value="CYTB5RDTASE"/>
</dbReference>
<keyword evidence="8" id="KW-0560">Oxidoreductase</keyword>
<dbReference type="SUPFAM" id="SSF52343">
    <property type="entry name" value="Ferredoxin reductase-like, C-terminal NADP-linked domain"/>
    <property type="match status" value="1"/>
</dbReference>
<dbReference type="FunFam" id="3.40.50.80:FF:000009">
    <property type="entry name" value="NADH-cytochrome b5 reductase"/>
    <property type="match status" value="1"/>
</dbReference>
<evidence type="ECO:0000259" key="12">
    <source>
        <dbReference type="PROSITE" id="PS51384"/>
    </source>
</evidence>
<keyword evidence="6" id="KW-1000">Mitochondrion outer membrane</keyword>
<evidence type="ECO:0000256" key="1">
    <source>
        <dbReference type="ARBA" id="ARBA00001974"/>
    </source>
</evidence>
<feature type="binding site" evidence="10">
    <location>
        <position position="143"/>
    </location>
    <ligand>
        <name>FAD</name>
        <dbReference type="ChEBI" id="CHEBI:57692"/>
    </ligand>
</feature>
<dbReference type="PROSITE" id="PS51384">
    <property type="entry name" value="FAD_FR"/>
    <property type="match status" value="1"/>
</dbReference>
<feature type="binding site" evidence="10">
    <location>
        <position position="158"/>
    </location>
    <ligand>
        <name>FAD</name>
        <dbReference type="ChEBI" id="CHEBI:57692"/>
    </ligand>
</feature>
<dbReference type="RefSeq" id="XP_062628262.1">
    <property type="nucleotide sequence ID" value="XM_062772278.1"/>
</dbReference>
<feature type="domain" description="FAD-binding FR-type" evidence="12">
    <location>
        <begin position="78"/>
        <end position="192"/>
    </location>
</feature>
<evidence type="ECO:0000256" key="7">
    <source>
        <dbReference type="ARBA" id="ARBA00022827"/>
    </source>
</evidence>
<keyword evidence="6" id="KW-0496">Mitochondrion</keyword>
<dbReference type="InterPro" id="IPR017927">
    <property type="entry name" value="FAD-bd_FR_type"/>
</dbReference>
<dbReference type="InterPro" id="IPR008333">
    <property type="entry name" value="Cbr1-like_FAD-bd_dom"/>
</dbReference>
<comment type="cofactor">
    <cofactor evidence="1 10">
        <name>FAD</name>
        <dbReference type="ChEBI" id="CHEBI:57692"/>
    </cofactor>
</comment>
<evidence type="ECO:0000256" key="5">
    <source>
        <dbReference type="ARBA" id="ARBA00022630"/>
    </source>
</evidence>
<dbReference type="PANTHER" id="PTHR19370">
    <property type="entry name" value="NADH-CYTOCHROME B5 REDUCTASE"/>
    <property type="match status" value="1"/>
</dbReference>
<dbReference type="EC" id="1.6.2.2" evidence="4"/>
<dbReference type="InterPro" id="IPR039261">
    <property type="entry name" value="FNR_nucleotide-bd"/>
</dbReference>
<reference evidence="13" key="1">
    <citation type="submission" date="2023-10" db="EMBL/GenBank/DDBJ databases">
        <authorList>
            <person name="Noh H."/>
        </authorList>
    </citation>
    <scope>NUCLEOTIDE SEQUENCE</scope>
    <source>
        <strain evidence="13">DUCC4014</strain>
    </source>
</reference>
<dbReference type="InterPro" id="IPR017938">
    <property type="entry name" value="Riboflavin_synthase-like_b-brl"/>
</dbReference>
<protein>
    <recommendedName>
        <fullName evidence="4">cytochrome-b5 reductase</fullName>
        <ecNumber evidence="4">1.6.2.2</ecNumber>
    </recommendedName>
</protein>
<dbReference type="InterPro" id="IPR001433">
    <property type="entry name" value="OxRdtase_FAD/NAD-bd"/>
</dbReference>